<proteinExistence type="predicted"/>
<dbReference type="Pfam" id="PF06114">
    <property type="entry name" value="Peptidase_M78"/>
    <property type="match status" value="1"/>
</dbReference>
<dbReference type="RefSeq" id="WP_316019003.1">
    <property type="nucleotide sequence ID" value="NZ_JAWDID010000020.1"/>
</dbReference>
<dbReference type="InterPro" id="IPR010359">
    <property type="entry name" value="IrrE_HExxH"/>
</dbReference>
<reference evidence="3 4" key="1">
    <citation type="submission" date="2023-09" db="EMBL/GenBank/DDBJ databases">
        <title>Whole genome shotgun sequencing (WGS) of Bosea sp. ZW T0_25, isolated from stored onions (Allium cepa).</title>
        <authorList>
            <person name="Stoll D.A."/>
            <person name="Huch M."/>
        </authorList>
    </citation>
    <scope>NUCLEOTIDE SEQUENCE [LARGE SCALE GENOMIC DNA]</scope>
    <source>
        <strain evidence="3 4">ZW T0_25</strain>
    </source>
</reference>
<accession>A0ABU3S8Q3</accession>
<organism evidence="3 4">
    <name type="scientific">Bosea rubneri</name>
    <dbReference type="NCBI Taxonomy" id="3075434"/>
    <lineage>
        <taxon>Bacteria</taxon>
        <taxon>Pseudomonadati</taxon>
        <taxon>Pseudomonadota</taxon>
        <taxon>Alphaproteobacteria</taxon>
        <taxon>Hyphomicrobiales</taxon>
        <taxon>Boseaceae</taxon>
        <taxon>Bosea</taxon>
    </lineage>
</organism>
<dbReference type="Proteomes" id="UP001254257">
    <property type="component" value="Unassembled WGS sequence"/>
</dbReference>
<keyword evidence="4" id="KW-1185">Reference proteome</keyword>
<sequence>MRHAFLTDEQIDARALAHRRGLGFRDDRAIDFAKLMARLKARYPNFTYERVADDSLGEAEAQWDSQAKRLLITDTVFDGAERGEGRALMAVAHAVGHALLGHEGTFNRSPAGSPAERFSPKLRSMEYQARRYAAAFLIPDTPAVRALDATGLSRRYHVSMSAAIVRHSELRSGENASVSPSRPGGVAG</sequence>
<protein>
    <submittedName>
        <fullName evidence="3">ImmA/IrrE family metallo-endopeptidase</fullName>
    </submittedName>
</protein>
<evidence type="ECO:0000256" key="1">
    <source>
        <dbReference type="SAM" id="MobiDB-lite"/>
    </source>
</evidence>
<dbReference type="EMBL" id="JAWDID010000020">
    <property type="protein sequence ID" value="MDU0341170.1"/>
    <property type="molecule type" value="Genomic_DNA"/>
</dbReference>
<comment type="caution">
    <text evidence="3">The sequence shown here is derived from an EMBL/GenBank/DDBJ whole genome shotgun (WGS) entry which is preliminary data.</text>
</comment>
<evidence type="ECO:0000313" key="4">
    <source>
        <dbReference type="Proteomes" id="UP001254257"/>
    </source>
</evidence>
<name>A0ABU3S8Q3_9HYPH</name>
<gene>
    <name evidence="3" type="ORF">RKE40_14830</name>
</gene>
<evidence type="ECO:0000313" key="3">
    <source>
        <dbReference type="EMBL" id="MDU0341170.1"/>
    </source>
</evidence>
<evidence type="ECO:0000259" key="2">
    <source>
        <dbReference type="Pfam" id="PF06114"/>
    </source>
</evidence>
<feature type="region of interest" description="Disordered" evidence="1">
    <location>
        <begin position="169"/>
        <end position="188"/>
    </location>
</feature>
<feature type="domain" description="IrrE N-terminal-like" evidence="2">
    <location>
        <begin position="84"/>
        <end position="166"/>
    </location>
</feature>